<name>A0A1I6AMA7_9PSEU</name>
<feature type="compositionally biased region" description="Basic and acidic residues" evidence="4">
    <location>
        <begin position="1352"/>
        <end position="1364"/>
    </location>
</feature>
<dbReference type="STRING" id="587909.SAMN05421810_11387"/>
<dbReference type="Gene3D" id="3.30.70.250">
    <property type="entry name" value="Malonyl-CoA ACP transacylase, ACP-binding"/>
    <property type="match status" value="1"/>
</dbReference>
<keyword evidence="2" id="KW-0597">Phosphoprotein</keyword>
<keyword evidence="7" id="KW-1185">Reference proteome</keyword>
<dbReference type="SMART" id="SM00825">
    <property type="entry name" value="PKS_KS"/>
    <property type="match status" value="1"/>
</dbReference>
<dbReference type="InterPro" id="IPR052568">
    <property type="entry name" value="PKS-FAS_Synthase"/>
</dbReference>
<evidence type="ECO:0000313" key="7">
    <source>
        <dbReference type="Proteomes" id="UP000198727"/>
    </source>
</evidence>
<sequence length="1392" mass="143899">MRAGADGVIAKGCEAGGSVGPTTTFILLQRVLADPAVDAPVWAWGGIGPHTAAAAVAGGAAGVVLDTQLALTAEAGLPEPVAAAIRAMDGSETTVVAGHRVFVRPDLPTDELATRLPDCLGARDLRTHLLPVGQDGAFAAGLADRHRGTGGVIRAVRAAISAQLSTADRRGPDTVAQGPMTRVSDQPAFAAAVADEGGLPFLALALSTGEQTRRLLTETADLLGDRPWGAGILGFVPPELRAAQLAALTAVRPPYALIAGGRPAQAAPLEAAGVRTHLHVPSPGLLDRFLREGARRFVFEGRECGGHAGPRGSFSLWEAQISRLLAYLDQTGADPATVHVLFAGGVHDARSAAMVVAAAAPLAARGSAVGVLMGTAYLFTEEAVAAAPSSPSSSGWHWTVPAPSCWRPRRGTPPAAPTVRMSTPSPAAGSACWRTRYPRRTGGPSWSGSTWADSRAASKGLRRTPDGLERVGPDEQHREGMFMIGDVATLRAGTTTIAALHADVTTGAQRMLAARAAELARPARPEPSADPLDIAIVGMACVYPESKDLAAYWRTVVTGVDAVGDVPPDRWDTSLYHDPDPALAGRRTPSTCGGFLPATPFDALAYGIPPTSLGSIEAVQLLALEVATRALADAGYADREFDRERCSVIFGAEAGSDLANTYGFRSLYPGYHGELPGELDAHLPELTEDSFPGVLANVIAGRIANRLDLGGVNYTVDAACAASLAAVDLAAKELCTGGSDLVLCGGADVHNGINDYLMFSSVRALSPTGRCRTFDATADGIALGEGVACVVLKRLADAERDGDRIYAVLKAVAGSSDGRSLGLTAPRPEGQRRALTRAYARAGIEPGEVGLVEAHGTGTVVGDRTELATLTELFAGTAPAACALGSVKSQIGHTKCAAGLAGLIKAARSVHTGIRPPTLHLREPNPFWEADTSPFFFDTEARPWVAPPERRVAGVSAFGFGGTNFHAVLAGYPGAPEPAHGLDEWPAELFLFRGVDAAHARQAMDRLAERIAANDAAGRPWPLRDLAAGCCADSEGPVLAAFVAHDLDDLAARLERARAGAGGAGIHHRRDPAAEVSKVAFLFPGQGSQRPGMLTDLFVAFPRLRRVLHQADAGTVSAMFPPAAFTARDRARQRAAVTDTRVAQPALGIAGAAVHDLLRTLGVRPDLAAGHSYGELTALWSAGVFDTGTLLELSTARAAAILAAAGGDPGTMAAVKADADTVAGVLTDPSVVIANHNAPGQCVISGPTVAVGAAVDALRAAGHAAEGIPVACAFHSPVVADVAAVLAERLAGTEPAAPAFGVWSTVTAAAYPDDPAAVRPGGVARRRHAAVRAARQPARRCVGRARGRFRQAAEADRERADSCRRPVTGRCHPWPPPPRLSRSLSARAVATS</sequence>
<evidence type="ECO:0000256" key="1">
    <source>
        <dbReference type="ARBA" id="ARBA00022450"/>
    </source>
</evidence>
<feature type="region of interest" description="Disordered" evidence="4">
    <location>
        <begin position="1352"/>
        <end position="1392"/>
    </location>
</feature>
<dbReference type="InterPro" id="IPR020841">
    <property type="entry name" value="PKS_Beta-ketoAc_synthase_dom"/>
</dbReference>
<dbReference type="SUPFAM" id="SSF55048">
    <property type="entry name" value="Probable ACP-binding domain of malonyl-CoA ACP transacylase"/>
    <property type="match status" value="1"/>
</dbReference>
<dbReference type="GO" id="GO:0006633">
    <property type="term" value="P:fatty acid biosynthetic process"/>
    <property type="evidence" value="ECO:0007669"/>
    <property type="project" value="InterPro"/>
</dbReference>
<dbReference type="PROSITE" id="PS52004">
    <property type="entry name" value="KS3_2"/>
    <property type="match status" value="1"/>
</dbReference>
<feature type="compositionally biased region" description="Basic and acidic residues" evidence="4">
    <location>
        <begin position="463"/>
        <end position="476"/>
    </location>
</feature>
<dbReference type="SUPFAM" id="SSF53901">
    <property type="entry name" value="Thiolase-like"/>
    <property type="match status" value="1"/>
</dbReference>
<dbReference type="InterPro" id="IPR014030">
    <property type="entry name" value="Ketoacyl_synth_N"/>
</dbReference>
<dbReference type="InterPro" id="IPR016036">
    <property type="entry name" value="Malonyl_transacylase_ACP-bd"/>
</dbReference>
<dbReference type="InterPro" id="IPR013785">
    <property type="entry name" value="Aldolase_TIM"/>
</dbReference>
<dbReference type="CDD" id="cd00833">
    <property type="entry name" value="PKS"/>
    <property type="match status" value="1"/>
</dbReference>
<dbReference type="PROSITE" id="PS00606">
    <property type="entry name" value="KS3_1"/>
    <property type="match status" value="1"/>
</dbReference>
<organism evidence="6 7">
    <name type="scientific">Amycolatopsis arida</name>
    <dbReference type="NCBI Taxonomy" id="587909"/>
    <lineage>
        <taxon>Bacteria</taxon>
        <taxon>Bacillati</taxon>
        <taxon>Actinomycetota</taxon>
        <taxon>Actinomycetes</taxon>
        <taxon>Pseudonocardiales</taxon>
        <taxon>Pseudonocardiaceae</taxon>
        <taxon>Amycolatopsis</taxon>
    </lineage>
</organism>
<dbReference type="InterPro" id="IPR018201">
    <property type="entry name" value="Ketoacyl_synth_AS"/>
</dbReference>
<evidence type="ECO:0000256" key="2">
    <source>
        <dbReference type="ARBA" id="ARBA00022553"/>
    </source>
</evidence>
<proteinExistence type="predicted"/>
<feature type="compositionally biased region" description="Low complexity" evidence="4">
    <location>
        <begin position="1380"/>
        <end position="1392"/>
    </location>
</feature>
<dbReference type="Proteomes" id="UP000198727">
    <property type="component" value="Unassembled WGS sequence"/>
</dbReference>
<evidence type="ECO:0000256" key="3">
    <source>
        <dbReference type="ARBA" id="ARBA00022679"/>
    </source>
</evidence>
<keyword evidence="1" id="KW-0596">Phosphopantetheine</keyword>
<evidence type="ECO:0000256" key="4">
    <source>
        <dbReference type="SAM" id="MobiDB-lite"/>
    </source>
</evidence>
<protein>
    <submittedName>
        <fullName evidence="6">Acyl transferase domain-containing protein</fullName>
    </submittedName>
</protein>
<keyword evidence="3 6" id="KW-0808">Transferase</keyword>
<dbReference type="InterPro" id="IPR001227">
    <property type="entry name" value="Ac_transferase_dom_sf"/>
</dbReference>
<accession>A0A1I6AMA7</accession>
<evidence type="ECO:0000313" key="6">
    <source>
        <dbReference type="EMBL" id="SFQ69834.1"/>
    </source>
</evidence>
<dbReference type="GO" id="GO:0004315">
    <property type="term" value="F:3-oxoacyl-[acyl-carrier-protein] synthase activity"/>
    <property type="evidence" value="ECO:0007669"/>
    <property type="project" value="InterPro"/>
</dbReference>
<reference evidence="7" key="1">
    <citation type="submission" date="2016-10" db="EMBL/GenBank/DDBJ databases">
        <authorList>
            <person name="Varghese N."/>
            <person name="Submissions S."/>
        </authorList>
    </citation>
    <scope>NUCLEOTIDE SEQUENCE [LARGE SCALE GENOMIC DNA]</scope>
    <source>
        <strain evidence="7">CGMCC 4.5579</strain>
    </source>
</reference>
<dbReference type="SUPFAM" id="SSF51412">
    <property type="entry name" value="Inosine monophosphate dehydrogenase (IMPDH)"/>
    <property type="match status" value="2"/>
</dbReference>
<dbReference type="InterPro" id="IPR014043">
    <property type="entry name" value="Acyl_transferase_dom"/>
</dbReference>
<feature type="region of interest" description="Disordered" evidence="4">
    <location>
        <begin position="412"/>
        <end position="476"/>
    </location>
</feature>
<dbReference type="InterPro" id="IPR014031">
    <property type="entry name" value="Ketoacyl_synth_C"/>
</dbReference>
<dbReference type="InterPro" id="IPR016039">
    <property type="entry name" value="Thiolase-like"/>
</dbReference>
<dbReference type="Gene3D" id="3.40.366.10">
    <property type="entry name" value="Malonyl-Coenzyme A Acyl Carrier Protein, domain 2"/>
    <property type="match status" value="1"/>
</dbReference>
<gene>
    <name evidence="6" type="ORF">SAMN05421810_11387</name>
</gene>
<evidence type="ECO:0000259" key="5">
    <source>
        <dbReference type="PROSITE" id="PS52004"/>
    </source>
</evidence>
<dbReference type="SMART" id="SM00827">
    <property type="entry name" value="PKS_AT"/>
    <property type="match status" value="1"/>
</dbReference>
<dbReference type="InterPro" id="IPR016035">
    <property type="entry name" value="Acyl_Trfase/lysoPLipase"/>
</dbReference>
<dbReference type="PANTHER" id="PTHR43074:SF1">
    <property type="entry name" value="BETA-KETOACYL SYNTHASE FAMILY PROTEIN-RELATED"/>
    <property type="match status" value="1"/>
</dbReference>
<dbReference type="SUPFAM" id="SSF52151">
    <property type="entry name" value="FabD/lysophospholipase-like"/>
    <property type="match status" value="1"/>
</dbReference>
<dbReference type="Gene3D" id="3.20.20.70">
    <property type="entry name" value="Aldolase class I"/>
    <property type="match status" value="2"/>
</dbReference>
<dbReference type="Pfam" id="PF02801">
    <property type="entry name" value="Ketoacyl-synt_C"/>
    <property type="match status" value="1"/>
</dbReference>
<dbReference type="RefSeq" id="WP_341770882.1">
    <property type="nucleotide sequence ID" value="NZ_FOWW01000013.1"/>
</dbReference>
<dbReference type="PANTHER" id="PTHR43074">
    <property type="entry name" value="OMEGA-3 POLYUNSATURATED FATTY ACID SYNTHASE PFAB-RELATED"/>
    <property type="match status" value="1"/>
</dbReference>
<dbReference type="Pfam" id="PF00698">
    <property type="entry name" value="Acyl_transf_1"/>
    <property type="match status" value="1"/>
</dbReference>
<dbReference type="Gene3D" id="3.40.47.10">
    <property type="match status" value="1"/>
</dbReference>
<dbReference type="Pfam" id="PF03060">
    <property type="entry name" value="NMO"/>
    <property type="match status" value="1"/>
</dbReference>
<dbReference type="Pfam" id="PF00109">
    <property type="entry name" value="ketoacyl-synt"/>
    <property type="match status" value="1"/>
</dbReference>
<feature type="domain" description="Ketosynthase family 3 (KS3)" evidence="5">
    <location>
        <begin position="531"/>
        <end position="971"/>
    </location>
</feature>
<dbReference type="EMBL" id="FOWW01000013">
    <property type="protein sequence ID" value="SFQ69834.1"/>
    <property type="molecule type" value="Genomic_DNA"/>
</dbReference>